<dbReference type="GO" id="GO:0003735">
    <property type="term" value="F:structural constituent of ribosome"/>
    <property type="evidence" value="ECO:0007669"/>
    <property type="project" value="InterPro"/>
</dbReference>
<dbReference type="HAMAP" id="MF_00360">
    <property type="entry name" value="Ribosomal_bS6"/>
    <property type="match status" value="1"/>
</dbReference>
<gene>
    <name evidence="2" type="ORF">METZ01_LOCUS502461</name>
</gene>
<protein>
    <recommendedName>
        <fullName evidence="3">30S ribosomal protein S6</fullName>
    </recommendedName>
</protein>
<dbReference type="InterPro" id="IPR000529">
    <property type="entry name" value="Ribosomal_bS6"/>
</dbReference>
<dbReference type="SUPFAM" id="SSF54995">
    <property type="entry name" value="Ribosomal protein S6"/>
    <property type="match status" value="1"/>
</dbReference>
<dbReference type="Gene3D" id="3.30.70.60">
    <property type="match status" value="1"/>
</dbReference>
<accession>A0A383DYH3</accession>
<evidence type="ECO:0000313" key="2">
    <source>
        <dbReference type="EMBL" id="SVE49607.1"/>
    </source>
</evidence>
<dbReference type="InterPro" id="IPR014717">
    <property type="entry name" value="Transl_elong_EF1B/ribsomal_bS6"/>
</dbReference>
<evidence type="ECO:0000256" key="1">
    <source>
        <dbReference type="ARBA" id="ARBA00009512"/>
    </source>
</evidence>
<proteinExistence type="inferred from homology"/>
<dbReference type="AlphaFoldDB" id="A0A383DYH3"/>
<comment type="similarity">
    <text evidence="1">Belongs to the bacterial ribosomal protein bS6 family.</text>
</comment>
<reference evidence="2" key="1">
    <citation type="submission" date="2018-05" db="EMBL/GenBank/DDBJ databases">
        <authorList>
            <person name="Lanie J.A."/>
            <person name="Ng W.-L."/>
            <person name="Kazmierczak K.M."/>
            <person name="Andrzejewski T.M."/>
            <person name="Davidsen T.M."/>
            <person name="Wayne K.J."/>
            <person name="Tettelin H."/>
            <person name="Glass J.I."/>
            <person name="Rusch D."/>
            <person name="Podicherti R."/>
            <person name="Tsui H.-C.T."/>
            <person name="Winkler M.E."/>
        </authorList>
    </citation>
    <scope>NUCLEOTIDE SEQUENCE</scope>
</reference>
<dbReference type="InterPro" id="IPR035980">
    <property type="entry name" value="Ribosomal_bS6_sf"/>
</dbReference>
<organism evidence="2">
    <name type="scientific">marine metagenome</name>
    <dbReference type="NCBI Taxonomy" id="408172"/>
    <lineage>
        <taxon>unclassified sequences</taxon>
        <taxon>metagenomes</taxon>
        <taxon>ecological metagenomes</taxon>
    </lineage>
</organism>
<dbReference type="GO" id="GO:0006412">
    <property type="term" value="P:translation"/>
    <property type="evidence" value="ECO:0007669"/>
    <property type="project" value="InterPro"/>
</dbReference>
<dbReference type="InterPro" id="IPR020814">
    <property type="entry name" value="Ribosomal_S6_plastid/chlpt"/>
</dbReference>
<dbReference type="Pfam" id="PF01250">
    <property type="entry name" value="Ribosomal_S6"/>
    <property type="match status" value="1"/>
</dbReference>
<dbReference type="CDD" id="cd00473">
    <property type="entry name" value="bS6"/>
    <property type="match status" value="1"/>
</dbReference>
<dbReference type="GO" id="GO:0005840">
    <property type="term" value="C:ribosome"/>
    <property type="evidence" value="ECO:0007669"/>
    <property type="project" value="InterPro"/>
</dbReference>
<dbReference type="EMBL" id="UINC01221318">
    <property type="protein sequence ID" value="SVE49607.1"/>
    <property type="molecule type" value="Genomic_DNA"/>
</dbReference>
<evidence type="ECO:0008006" key="3">
    <source>
        <dbReference type="Google" id="ProtNLM"/>
    </source>
</evidence>
<sequence>MNKFEAVLLFNPDLSNSIIIKEEENFINNIENSNGKIIFTEDWGLKDLSFKIHKYKKAFYKFYQIEINGSNFQNLKKILTQNEKILRHLFVKVEEHQQLPTKMIKNEEN</sequence>
<dbReference type="GO" id="GO:0019843">
    <property type="term" value="F:rRNA binding"/>
    <property type="evidence" value="ECO:0007669"/>
    <property type="project" value="InterPro"/>
</dbReference>
<name>A0A383DYH3_9ZZZZ</name>
<dbReference type="NCBIfam" id="TIGR00166">
    <property type="entry name" value="S6"/>
    <property type="match status" value="1"/>
</dbReference>